<keyword evidence="1" id="KW-1133">Transmembrane helix</keyword>
<dbReference type="PANTHER" id="PTHR36832">
    <property type="entry name" value="SLR1174 PROTEIN-RELATED"/>
    <property type="match status" value="1"/>
</dbReference>
<name>A0A139MXQ8_STRGN</name>
<reference evidence="2 3" key="1">
    <citation type="submission" date="2016-01" db="EMBL/GenBank/DDBJ databases">
        <title>Highly variable Streptococcus oralis are common among viridans streptococci isolated from primates.</title>
        <authorList>
            <person name="Denapaite D."/>
            <person name="Rieger M."/>
            <person name="Koendgen S."/>
            <person name="Brueckner R."/>
            <person name="Ochigava I."/>
            <person name="Kappeler P."/>
            <person name="Maetz-Rensing K."/>
            <person name="Leendertz F."/>
            <person name="Hakenbeck R."/>
        </authorList>
    </citation>
    <scope>NUCLEOTIDE SEQUENCE [LARGE SCALE GENOMIC DNA]</scope>
    <source>
        <strain evidence="2 3">DD07</strain>
    </source>
</reference>
<protein>
    <submittedName>
        <fullName evidence="2">Daunorubicin resistance transmembrane protein</fullName>
    </submittedName>
</protein>
<gene>
    <name evidence="2" type="ORF">SGODD07_02062</name>
</gene>
<dbReference type="PATRIC" id="fig|1302.21.peg.2282"/>
<accession>A0A139MXQ8</accession>
<dbReference type="Proteomes" id="UP000070096">
    <property type="component" value="Unassembled WGS sequence"/>
</dbReference>
<sequence length="71" mass="8053">MAFFPKIVSNILSFLPFSSLIYTPVMIIVGKYNASQILQALFLQLFWLLVMAGLSQLIWKRVQSFITIQGG</sequence>
<keyword evidence="1" id="KW-0472">Membrane</keyword>
<dbReference type="EMBL" id="LQRC01000263">
    <property type="protein sequence ID" value="KXT68559.1"/>
    <property type="molecule type" value="Genomic_DNA"/>
</dbReference>
<organism evidence="2 3">
    <name type="scientific">Streptococcus gordonii</name>
    <dbReference type="NCBI Taxonomy" id="1302"/>
    <lineage>
        <taxon>Bacteria</taxon>
        <taxon>Bacillati</taxon>
        <taxon>Bacillota</taxon>
        <taxon>Bacilli</taxon>
        <taxon>Lactobacillales</taxon>
        <taxon>Streptococcaceae</taxon>
        <taxon>Streptococcus</taxon>
    </lineage>
</organism>
<comment type="caution">
    <text evidence="2">The sequence shown here is derived from an EMBL/GenBank/DDBJ whole genome shotgun (WGS) entry which is preliminary data.</text>
</comment>
<feature type="transmembrane region" description="Helical" evidence="1">
    <location>
        <begin position="7"/>
        <end position="29"/>
    </location>
</feature>
<dbReference type="Pfam" id="PF06182">
    <property type="entry name" value="ABC2_membrane_6"/>
    <property type="match status" value="1"/>
</dbReference>
<feature type="transmembrane region" description="Helical" evidence="1">
    <location>
        <begin position="41"/>
        <end position="59"/>
    </location>
</feature>
<proteinExistence type="predicted"/>
<evidence type="ECO:0000256" key="1">
    <source>
        <dbReference type="SAM" id="Phobius"/>
    </source>
</evidence>
<dbReference type="PANTHER" id="PTHR36832:SF1">
    <property type="entry name" value="SLR1174 PROTEIN"/>
    <property type="match status" value="1"/>
</dbReference>
<evidence type="ECO:0000313" key="3">
    <source>
        <dbReference type="Proteomes" id="UP000070096"/>
    </source>
</evidence>
<dbReference type="InterPro" id="IPR010390">
    <property type="entry name" value="ABC-2_transporter-like"/>
</dbReference>
<evidence type="ECO:0000313" key="2">
    <source>
        <dbReference type="EMBL" id="KXT68559.1"/>
    </source>
</evidence>
<keyword evidence="1 2" id="KW-0812">Transmembrane</keyword>
<dbReference type="AlphaFoldDB" id="A0A139MXQ8"/>